<dbReference type="InterPro" id="IPR052900">
    <property type="entry name" value="Phospholipid_Metab_Enz"/>
</dbReference>
<dbReference type="PROSITE" id="PS51318">
    <property type="entry name" value="TAT"/>
    <property type="match status" value="1"/>
</dbReference>
<dbReference type="OrthoDB" id="44589at2759"/>
<dbReference type="Pfam" id="PF16655">
    <property type="entry name" value="PhoD_N"/>
    <property type="match status" value="1"/>
</dbReference>
<evidence type="ECO:0008006" key="6">
    <source>
        <dbReference type="Google" id="ProtNLM"/>
    </source>
</evidence>
<dbReference type="InterPro" id="IPR038607">
    <property type="entry name" value="PhoD-like_sf"/>
</dbReference>
<dbReference type="InterPro" id="IPR006311">
    <property type="entry name" value="TAT_signal"/>
</dbReference>
<dbReference type="InterPro" id="IPR029052">
    <property type="entry name" value="Metallo-depent_PP-like"/>
</dbReference>
<name>A0A9Q0C049_9POAL</name>
<evidence type="ECO:0000259" key="3">
    <source>
        <dbReference type="Pfam" id="PF16655"/>
    </source>
</evidence>
<dbReference type="SUPFAM" id="SSF56300">
    <property type="entry name" value="Metallo-dependent phosphatases"/>
    <property type="match status" value="1"/>
</dbReference>
<accession>A0A9Q0C049</accession>
<feature type="domain" description="PhoD-like phosphatase metallophosphatase" evidence="2">
    <location>
        <begin position="170"/>
        <end position="505"/>
    </location>
</feature>
<evidence type="ECO:0000259" key="2">
    <source>
        <dbReference type="Pfam" id="PF09423"/>
    </source>
</evidence>
<dbReference type="InterPro" id="IPR032093">
    <property type="entry name" value="PhoD_N"/>
</dbReference>
<comment type="caution">
    <text evidence="4">The sequence shown here is derived from an EMBL/GenBank/DDBJ whole genome shotgun (WGS) entry which is preliminary data.</text>
</comment>
<dbReference type="Pfam" id="PF09423">
    <property type="entry name" value="PhoD"/>
    <property type="match status" value="1"/>
</dbReference>
<dbReference type="PANTHER" id="PTHR43606">
    <property type="entry name" value="PHOSPHATASE, PUTATIVE (AFU_ORTHOLOGUE AFUA_6G08710)-RELATED"/>
    <property type="match status" value="1"/>
</dbReference>
<dbReference type="CDD" id="cd07389">
    <property type="entry name" value="MPP_PhoD"/>
    <property type="match status" value="1"/>
</dbReference>
<protein>
    <recommendedName>
        <fullName evidence="6">Alkaline phosphatase</fullName>
    </recommendedName>
</protein>
<dbReference type="EMBL" id="JAMQYH010000009">
    <property type="protein sequence ID" value="KAJ1684755.1"/>
    <property type="molecule type" value="Genomic_DNA"/>
</dbReference>
<dbReference type="Proteomes" id="UP001151287">
    <property type="component" value="Unassembled WGS sequence"/>
</dbReference>
<evidence type="ECO:0000256" key="1">
    <source>
        <dbReference type="SAM" id="MobiDB-lite"/>
    </source>
</evidence>
<sequence>MTSRETPLSSTRRSVLRGAGVVLATTATTAATTAGAHARPAVRPSAATPPLPRTPFTLGVASGDPEPDGFVLWTRLALEPLADDGRGAMPARRYDVKWEIGTDDRMRRVVRRGTVSAGPETAHAVHVEVTGLNPGREYWYRFRVGRWTSETGRTLSAPARGVMPSSLAMSFVSCSQFEHGWFTAYRRLAEDRPDLVLHLGDYQYEYAQGDYVADSGNVRDHRGPETVDLAGYRQRYAQYRTDPDLRAAHAVAPWLAVFDDHEVDNNWARFTPEHPEDQAGFRQRRRAAFRAYYENQPLRRTSMPHGPYIQAYRRRHWGELATFHVLDTRQFRDDQACDDGYDACPAASDPKRSITGATQEAWLLDGFRESRARWDLISQQVFFAQRDSDAGPNTVTSMDAWDGYTASRDRITKGFVDAGVRNPVVLTGDVHAHWGSDLYDDYAADSPRTVGSELVTSSITSGGDGYDSPTGEHPWFPQNPNLRFWTNLRGYVNTTITPDSLSADYRVVPKVSVKDQPALTRATYAIEDRRPGLQQVSSTPVPSPLRAATPRSDAEIIRDTIGTAGTV</sequence>
<reference evidence="4" key="1">
    <citation type="journal article" date="2022" name="Cell">
        <title>Repeat-based holocentromeres influence genome architecture and karyotype evolution.</title>
        <authorList>
            <person name="Hofstatter P.G."/>
            <person name="Thangavel G."/>
            <person name="Lux T."/>
            <person name="Neumann P."/>
            <person name="Vondrak T."/>
            <person name="Novak P."/>
            <person name="Zhang M."/>
            <person name="Costa L."/>
            <person name="Castellani M."/>
            <person name="Scott A."/>
            <person name="Toegelov H."/>
            <person name="Fuchs J."/>
            <person name="Mata-Sucre Y."/>
            <person name="Dias Y."/>
            <person name="Vanzela A.L.L."/>
            <person name="Huettel B."/>
            <person name="Almeida C.C.S."/>
            <person name="Simkova H."/>
            <person name="Souza G."/>
            <person name="Pedrosa-Harand A."/>
            <person name="Macas J."/>
            <person name="Mayer K.F.X."/>
            <person name="Houben A."/>
            <person name="Marques A."/>
        </authorList>
    </citation>
    <scope>NUCLEOTIDE SEQUENCE</scope>
    <source>
        <strain evidence="4">RhyBre1mFocal</strain>
    </source>
</reference>
<feature type="domain" description="Phospholipase D N-terminal" evidence="3">
    <location>
        <begin position="58"/>
        <end position="154"/>
    </location>
</feature>
<dbReference type="AlphaFoldDB" id="A0A9Q0C049"/>
<proteinExistence type="predicted"/>
<dbReference type="Gene3D" id="2.60.40.380">
    <property type="entry name" value="Purple acid phosphatase-like, N-terminal"/>
    <property type="match status" value="1"/>
</dbReference>
<dbReference type="Gene3D" id="3.60.21.70">
    <property type="entry name" value="PhoD-like phosphatase"/>
    <property type="match status" value="1"/>
</dbReference>
<feature type="region of interest" description="Disordered" evidence="1">
    <location>
        <begin position="31"/>
        <end position="62"/>
    </location>
</feature>
<dbReference type="InterPro" id="IPR018946">
    <property type="entry name" value="PhoD-like_MPP"/>
</dbReference>
<keyword evidence="5" id="KW-1185">Reference proteome</keyword>
<evidence type="ECO:0000313" key="4">
    <source>
        <dbReference type="EMBL" id="KAJ1684755.1"/>
    </source>
</evidence>
<evidence type="ECO:0000313" key="5">
    <source>
        <dbReference type="Proteomes" id="UP001151287"/>
    </source>
</evidence>
<organism evidence="4 5">
    <name type="scientific">Rhynchospora breviuscula</name>
    <dbReference type="NCBI Taxonomy" id="2022672"/>
    <lineage>
        <taxon>Eukaryota</taxon>
        <taxon>Viridiplantae</taxon>
        <taxon>Streptophyta</taxon>
        <taxon>Embryophyta</taxon>
        <taxon>Tracheophyta</taxon>
        <taxon>Spermatophyta</taxon>
        <taxon>Magnoliopsida</taxon>
        <taxon>Liliopsida</taxon>
        <taxon>Poales</taxon>
        <taxon>Cyperaceae</taxon>
        <taxon>Cyperoideae</taxon>
        <taxon>Rhynchosporeae</taxon>
        <taxon>Rhynchospora</taxon>
    </lineage>
</organism>
<dbReference type="PANTHER" id="PTHR43606:SF2">
    <property type="entry name" value="ALKALINE PHOSPHATASE FAMILY PROTEIN (AFU_ORTHOLOGUE AFUA_5G03860)"/>
    <property type="match status" value="1"/>
</dbReference>
<gene>
    <name evidence="4" type="ORF">LUZ63_020026</name>
</gene>